<dbReference type="Pfam" id="PF00266">
    <property type="entry name" value="Aminotran_5"/>
    <property type="match status" value="1"/>
</dbReference>
<dbReference type="InterPro" id="IPR000192">
    <property type="entry name" value="Aminotrans_V_dom"/>
</dbReference>
<feature type="domain" description="Aminotransferase class V" evidence="2">
    <location>
        <begin position="2"/>
        <end position="283"/>
    </location>
</feature>
<proteinExistence type="predicted"/>
<dbReference type="AlphaFoldDB" id="A0A8J3CS06"/>
<reference evidence="3" key="1">
    <citation type="journal article" date="2014" name="Int. J. Syst. Evol. Microbiol.">
        <title>Complete genome sequence of Corynebacterium casei LMG S-19264T (=DSM 44701T), isolated from a smear-ripened cheese.</title>
        <authorList>
            <consortium name="US DOE Joint Genome Institute (JGI-PGF)"/>
            <person name="Walter F."/>
            <person name="Albersmeier A."/>
            <person name="Kalinowski J."/>
            <person name="Ruckert C."/>
        </authorList>
    </citation>
    <scope>NUCLEOTIDE SEQUENCE</scope>
    <source>
        <strain evidence="3">KCTC 32513</strain>
    </source>
</reference>
<dbReference type="InterPro" id="IPR015424">
    <property type="entry name" value="PyrdxlP-dep_Trfase"/>
</dbReference>
<dbReference type="Proteomes" id="UP000634004">
    <property type="component" value="Unassembled WGS sequence"/>
</dbReference>
<evidence type="ECO:0000259" key="2">
    <source>
        <dbReference type="Pfam" id="PF00266"/>
    </source>
</evidence>
<comment type="caution">
    <text evidence="3">The sequence shown here is derived from an EMBL/GenBank/DDBJ whole genome shotgun (WGS) entry which is preliminary data.</text>
</comment>
<name>A0A8J3CS06_9PROT</name>
<reference evidence="3" key="2">
    <citation type="submission" date="2020-09" db="EMBL/GenBank/DDBJ databases">
        <authorList>
            <person name="Sun Q."/>
            <person name="Kim S."/>
        </authorList>
    </citation>
    <scope>NUCLEOTIDE SEQUENCE</scope>
    <source>
        <strain evidence="3">KCTC 32513</strain>
    </source>
</reference>
<dbReference type="InterPro" id="IPR015422">
    <property type="entry name" value="PyrdxlP-dep_Trfase_small"/>
</dbReference>
<keyword evidence="3" id="KW-0808">Transferase</keyword>
<dbReference type="InterPro" id="IPR015421">
    <property type="entry name" value="PyrdxlP-dep_Trfase_major"/>
</dbReference>
<keyword evidence="4" id="KW-1185">Reference proteome</keyword>
<sequence length="317" mass="34898">MVEQFRAGVASLLDVTAAAICPQMNISSGLTKIIHALPRDPSRDVILLSKQDFPTIGFVIKMAERVGYRLRFIDGDPMDITVWQAALDAQTAIVHITHALSDSSHLLPVADICAATKRAGAISIVDIAQSLCAVPTPVADWDPDFVLGTGVKFLCAGPGACFLYAKPEMWSACEPVDVGWFSHENPFEMDIVSFRYANDAMRFFGGTPSPAPLICANAAITLWQSLDLNAEQNKIQSHLDYLMESTPEQWRVSPNDPSRRGATFVIKPDKPDVLAHSLADHSILHDQRKTGFRFSVHAYTPEDDIAHLADIIRRHRP</sequence>
<evidence type="ECO:0000313" key="3">
    <source>
        <dbReference type="EMBL" id="GHA91965.1"/>
    </source>
</evidence>
<accession>A0A8J3CS06</accession>
<evidence type="ECO:0000256" key="1">
    <source>
        <dbReference type="ARBA" id="ARBA00022898"/>
    </source>
</evidence>
<keyword evidence="3" id="KW-0032">Aminotransferase</keyword>
<dbReference type="PANTHER" id="PTHR43586">
    <property type="entry name" value="CYSTEINE DESULFURASE"/>
    <property type="match status" value="1"/>
</dbReference>
<gene>
    <name evidence="3" type="primary">kynU</name>
    <name evidence="3" type="ORF">GCM10009069_13980</name>
</gene>
<organism evidence="3 4">
    <name type="scientific">Algimonas arctica</name>
    <dbReference type="NCBI Taxonomy" id="1479486"/>
    <lineage>
        <taxon>Bacteria</taxon>
        <taxon>Pseudomonadati</taxon>
        <taxon>Pseudomonadota</taxon>
        <taxon>Alphaproteobacteria</taxon>
        <taxon>Maricaulales</taxon>
        <taxon>Robiginitomaculaceae</taxon>
        <taxon>Algimonas</taxon>
    </lineage>
</organism>
<dbReference type="Gene3D" id="3.40.640.10">
    <property type="entry name" value="Type I PLP-dependent aspartate aminotransferase-like (Major domain)"/>
    <property type="match status" value="1"/>
</dbReference>
<dbReference type="PANTHER" id="PTHR43586:SF4">
    <property type="entry name" value="ISOPENICILLIN N EPIMERASE"/>
    <property type="match status" value="1"/>
</dbReference>
<keyword evidence="1" id="KW-0663">Pyridoxal phosphate</keyword>
<protein>
    <submittedName>
        <fullName evidence="3">Class V aminotransferase</fullName>
    </submittedName>
</protein>
<evidence type="ECO:0000313" key="4">
    <source>
        <dbReference type="Proteomes" id="UP000634004"/>
    </source>
</evidence>
<dbReference type="GO" id="GO:0008483">
    <property type="term" value="F:transaminase activity"/>
    <property type="evidence" value="ECO:0007669"/>
    <property type="project" value="UniProtKB-KW"/>
</dbReference>
<dbReference type="Gene3D" id="3.90.1150.10">
    <property type="entry name" value="Aspartate Aminotransferase, domain 1"/>
    <property type="match status" value="1"/>
</dbReference>
<dbReference type="SUPFAM" id="SSF53383">
    <property type="entry name" value="PLP-dependent transferases"/>
    <property type="match status" value="1"/>
</dbReference>
<dbReference type="EMBL" id="BMZH01000004">
    <property type="protein sequence ID" value="GHA91965.1"/>
    <property type="molecule type" value="Genomic_DNA"/>
</dbReference>
<dbReference type="RefSeq" id="WP_189496805.1">
    <property type="nucleotide sequence ID" value="NZ_BMZH01000004.1"/>
</dbReference>